<feature type="transmembrane region" description="Helical" evidence="2">
    <location>
        <begin position="12"/>
        <end position="31"/>
    </location>
</feature>
<accession>A0A194V693</accession>
<evidence type="ECO:0000256" key="2">
    <source>
        <dbReference type="SAM" id="Phobius"/>
    </source>
</evidence>
<name>A0A194V693_CYTMA</name>
<feature type="region of interest" description="Disordered" evidence="1">
    <location>
        <begin position="280"/>
        <end position="338"/>
    </location>
</feature>
<keyword evidence="2" id="KW-0812">Transmembrane</keyword>
<dbReference type="OrthoDB" id="5240840at2759"/>
<evidence type="ECO:0000313" key="3">
    <source>
        <dbReference type="EMBL" id="KUI59429.1"/>
    </source>
</evidence>
<feature type="region of interest" description="Disordered" evidence="1">
    <location>
        <begin position="469"/>
        <end position="499"/>
    </location>
</feature>
<gene>
    <name evidence="3" type="ORF">VP1G_06709</name>
</gene>
<feature type="transmembrane region" description="Helical" evidence="2">
    <location>
        <begin position="166"/>
        <end position="190"/>
    </location>
</feature>
<feature type="region of interest" description="Disordered" evidence="1">
    <location>
        <begin position="551"/>
        <end position="572"/>
    </location>
</feature>
<evidence type="ECO:0000256" key="1">
    <source>
        <dbReference type="SAM" id="MobiDB-lite"/>
    </source>
</evidence>
<organism evidence="3 4">
    <name type="scientific">Cytospora mali</name>
    <name type="common">Apple Valsa canker fungus</name>
    <name type="synonym">Valsa mali</name>
    <dbReference type="NCBI Taxonomy" id="578113"/>
    <lineage>
        <taxon>Eukaryota</taxon>
        <taxon>Fungi</taxon>
        <taxon>Dikarya</taxon>
        <taxon>Ascomycota</taxon>
        <taxon>Pezizomycotina</taxon>
        <taxon>Sordariomycetes</taxon>
        <taxon>Sordariomycetidae</taxon>
        <taxon>Diaporthales</taxon>
        <taxon>Cytosporaceae</taxon>
        <taxon>Cytospora</taxon>
    </lineage>
</organism>
<dbReference type="AlphaFoldDB" id="A0A194V693"/>
<evidence type="ECO:0000313" key="4">
    <source>
        <dbReference type="Proteomes" id="UP000078576"/>
    </source>
</evidence>
<dbReference type="EMBL" id="KN714730">
    <property type="protein sequence ID" value="KUI59429.1"/>
    <property type="molecule type" value="Genomic_DNA"/>
</dbReference>
<sequence>MSTSYHKYKHVHLFLFVELIHYIVFLAEFVLHFISCFVFFISISVSVSVSVSVFVSSFIIYINICLGGASARTAPVLSTSVTAALTTAPTTTSASLFMVATPSQSGLASSSDMTVLAGTSTTVGLGLGTTSSSTQGPYSAGATASGLTDIPVSGIGSSSNYGSRSAIALAGGVIGGLAFAGLLAFLIWFWRRRTQKRRSTLLTPLTADPSLGKEEKEGYVIQRDSRGPTPFSTKVKAAVRLQYNRIRGRNSRSVSPVRDDKDMTNQGRIMKVWAALGGPTRRGRRWNENKNDTFATRGTRGSIKEREDPRSRPNTNKPSLFTKGGELDSEAQQRPLSRIRGTSVGIALGGLDLNFGEDPFNDVNATTHTSANPPPLFATGANNPFSDANAIGRRAYMPTPSTYMADIRHSRGQSVDSAFAPNRSMNLRAVDNTSRPPSGSTAAYADSSIYLRDSASSFDTRRNKFRSDPFDLEPLSQTSNMYGRPAMGTSGLSTIGNGDIRRMPSTNSERYRQDMSTTDGGLVGQGGGLILPVPAAHARYNSLGSSRYTSGVSEGTVDNWSAPGPDLSPRAL</sequence>
<reference evidence="4" key="1">
    <citation type="submission" date="2014-12" db="EMBL/GenBank/DDBJ databases">
        <title>Genome Sequence of Valsa Canker Pathogens Uncovers a Specific Adaption of Colonization on Woody Bark.</title>
        <authorList>
            <person name="Yin Z."/>
            <person name="Liu H."/>
            <person name="Gao X."/>
            <person name="Li Z."/>
            <person name="Song N."/>
            <person name="Ke X."/>
            <person name="Dai Q."/>
            <person name="Wu Y."/>
            <person name="Sun Y."/>
            <person name="Xu J.-R."/>
            <person name="Kang Z.K."/>
            <person name="Wang L."/>
            <person name="Huang L."/>
        </authorList>
    </citation>
    <scope>NUCLEOTIDE SEQUENCE [LARGE SCALE GENOMIC DNA]</scope>
    <source>
        <strain evidence="4">SXYL134</strain>
    </source>
</reference>
<keyword evidence="2" id="KW-0472">Membrane</keyword>
<proteinExistence type="predicted"/>
<keyword evidence="2" id="KW-1133">Transmembrane helix</keyword>
<dbReference type="STRING" id="694573.A0A194V693"/>
<dbReference type="CDD" id="cd12087">
    <property type="entry name" value="TM_EGFR-like"/>
    <property type="match status" value="1"/>
</dbReference>
<protein>
    <submittedName>
        <fullName evidence="3">Uncharacterized protein</fullName>
    </submittedName>
</protein>
<keyword evidence="4" id="KW-1185">Reference proteome</keyword>
<feature type="transmembrane region" description="Helical" evidence="2">
    <location>
        <begin position="37"/>
        <end position="64"/>
    </location>
</feature>
<feature type="compositionally biased region" description="Basic and acidic residues" evidence="1">
    <location>
        <begin position="302"/>
        <end position="311"/>
    </location>
</feature>
<dbReference type="Proteomes" id="UP000078576">
    <property type="component" value="Unassembled WGS sequence"/>
</dbReference>